<protein>
    <submittedName>
        <fullName evidence="1">Uncharacterized protein</fullName>
    </submittedName>
</protein>
<evidence type="ECO:0000313" key="1">
    <source>
        <dbReference type="EMBL" id="GHO97425.1"/>
    </source>
</evidence>
<dbReference type="Proteomes" id="UP000597444">
    <property type="component" value="Unassembled WGS sequence"/>
</dbReference>
<accession>A0A8J3IV64</accession>
<gene>
    <name evidence="1" type="ORF">KSF_074730</name>
</gene>
<sequence>MLKQQGRVELDADWNELVYILLYQQRTALADIIGPYTDPPTS</sequence>
<dbReference type="EMBL" id="BNJK01000001">
    <property type="protein sequence ID" value="GHO97425.1"/>
    <property type="molecule type" value="Genomic_DNA"/>
</dbReference>
<dbReference type="InterPro" id="IPR045392">
    <property type="entry name" value="DUF6519"/>
</dbReference>
<keyword evidence="2" id="KW-1185">Reference proteome</keyword>
<name>A0A8J3IV64_9CHLR</name>
<reference evidence="1" key="1">
    <citation type="submission" date="2020-10" db="EMBL/GenBank/DDBJ databases">
        <title>Taxonomic study of unclassified bacteria belonging to the class Ktedonobacteria.</title>
        <authorList>
            <person name="Yabe S."/>
            <person name="Wang C.M."/>
            <person name="Zheng Y."/>
            <person name="Sakai Y."/>
            <person name="Cavaletti L."/>
            <person name="Monciardini P."/>
            <person name="Donadio S."/>
        </authorList>
    </citation>
    <scope>NUCLEOTIDE SEQUENCE</scope>
    <source>
        <strain evidence="1">ID150040</strain>
    </source>
</reference>
<evidence type="ECO:0000313" key="2">
    <source>
        <dbReference type="Proteomes" id="UP000597444"/>
    </source>
</evidence>
<proteinExistence type="predicted"/>
<dbReference type="Pfam" id="PF20129">
    <property type="entry name" value="DUF6519"/>
    <property type="match status" value="1"/>
</dbReference>
<dbReference type="RefSeq" id="WP_220207985.1">
    <property type="nucleotide sequence ID" value="NZ_BNJK01000001.1"/>
</dbReference>
<dbReference type="AlphaFoldDB" id="A0A8J3IV64"/>
<comment type="caution">
    <text evidence="1">The sequence shown here is derived from an EMBL/GenBank/DDBJ whole genome shotgun (WGS) entry which is preliminary data.</text>
</comment>
<organism evidence="1 2">
    <name type="scientific">Reticulibacter mediterranei</name>
    <dbReference type="NCBI Taxonomy" id="2778369"/>
    <lineage>
        <taxon>Bacteria</taxon>
        <taxon>Bacillati</taxon>
        <taxon>Chloroflexota</taxon>
        <taxon>Ktedonobacteria</taxon>
        <taxon>Ktedonobacterales</taxon>
        <taxon>Reticulibacteraceae</taxon>
        <taxon>Reticulibacter</taxon>
    </lineage>
</organism>